<keyword evidence="1" id="KW-0472">Membrane</keyword>
<evidence type="ECO:0000256" key="1">
    <source>
        <dbReference type="SAM" id="Phobius"/>
    </source>
</evidence>
<proteinExistence type="predicted"/>
<evidence type="ECO:0000313" key="2">
    <source>
        <dbReference type="EMBL" id="MPC81839.1"/>
    </source>
</evidence>
<gene>
    <name evidence="2" type="ORF">E2C01_076475</name>
</gene>
<evidence type="ECO:0000313" key="3">
    <source>
        <dbReference type="Proteomes" id="UP000324222"/>
    </source>
</evidence>
<sequence length="87" mass="9693">MEHPGVKQMTWWELLSVGLRLPCRRDLWRLSLPLSDRDVGFGGVALLSLAARTAVMGGVLGGMLVLEGYRFFERAGRAVDIVMITIY</sequence>
<dbReference type="Proteomes" id="UP000324222">
    <property type="component" value="Unassembled WGS sequence"/>
</dbReference>
<keyword evidence="3" id="KW-1185">Reference proteome</keyword>
<keyword evidence="1" id="KW-0812">Transmembrane</keyword>
<dbReference type="EMBL" id="VSRR010058158">
    <property type="protein sequence ID" value="MPC81839.1"/>
    <property type="molecule type" value="Genomic_DNA"/>
</dbReference>
<organism evidence="2 3">
    <name type="scientific">Portunus trituberculatus</name>
    <name type="common">Swimming crab</name>
    <name type="synonym">Neptunus trituberculatus</name>
    <dbReference type="NCBI Taxonomy" id="210409"/>
    <lineage>
        <taxon>Eukaryota</taxon>
        <taxon>Metazoa</taxon>
        <taxon>Ecdysozoa</taxon>
        <taxon>Arthropoda</taxon>
        <taxon>Crustacea</taxon>
        <taxon>Multicrustacea</taxon>
        <taxon>Malacostraca</taxon>
        <taxon>Eumalacostraca</taxon>
        <taxon>Eucarida</taxon>
        <taxon>Decapoda</taxon>
        <taxon>Pleocyemata</taxon>
        <taxon>Brachyura</taxon>
        <taxon>Eubrachyura</taxon>
        <taxon>Portunoidea</taxon>
        <taxon>Portunidae</taxon>
        <taxon>Portuninae</taxon>
        <taxon>Portunus</taxon>
    </lineage>
</organism>
<comment type="caution">
    <text evidence="2">The sequence shown here is derived from an EMBL/GenBank/DDBJ whole genome shotgun (WGS) entry which is preliminary data.</text>
</comment>
<keyword evidence="1" id="KW-1133">Transmembrane helix</keyword>
<name>A0A5B7IIX6_PORTR</name>
<feature type="transmembrane region" description="Helical" evidence="1">
    <location>
        <begin position="39"/>
        <end position="66"/>
    </location>
</feature>
<dbReference type="AlphaFoldDB" id="A0A5B7IIX6"/>
<accession>A0A5B7IIX6</accession>
<reference evidence="2 3" key="1">
    <citation type="submission" date="2019-05" db="EMBL/GenBank/DDBJ databases">
        <title>Another draft genome of Portunus trituberculatus and its Hox gene families provides insights of decapod evolution.</title>
        <authorList>
            <person name="Jeong J.-H."/>
            <person name="Song I."/>
            <person name="Kim S."/>
            <person name="Choi T."/>
            <person name="Kim D."/>
            <person name="Ryu S."/>
            <person name="Kim W."/>
        </authorList>
    </citation>
    <scope>NUCLEOTIDE SEQUENCE [LARGE SCALE GENOMIC DNA]</scope>
    <source>
        <tissue evidence="2">Muscle</tissue>
    </source>
</reference>
<protein>
    <submittedName>
        <fullName evidence="2">Uncharacterized protein</fullName>
    </submittedName>
</protein>